<keyword evidence="1" id="KW-0732">Signal</keyword>
<dbReference type="Proteomes" id="UP000050378">
    <property type="component" value="Unassembled WGS sequence"/>
</dbReference>
<dbReference type="RefSeq" id="WP_054552302.1">
    <property type="nucleotide sequence ID" value="NZ_LJTC01000004.1"/>
</dbReference>
<dbReference type="PATRIC" id="fig|570156.3.peg.2451"/>
<dbReference type="Gene3D" id="2.120.10.30">
    <property type="entry name" value="TolB, C-terminal domain"/>
    <property type="match status" value="1"/>
</dbReference>
<proteinExistence type="predicted"/>
<feature type="chain" id="PRO_5006138249" description="WD40-like Beta Propeller Repeat" evidence="1">
    <location>
        <begin position="19"/>
        <end position="940"/>
    </location>
</feature>
<organism evidence="2 3">
    <name type="scientific">Pseudoalteromonas lipolytica</name>
    <dbReference type="NCBI Taxonomy" id="570156"/>
    <lineage>
        <taxon>Bacteria</taxon>
        <taxon>Pseudomonadati</taxon>
        <taxon>Pseudomonadota</taxon>
        <taxon>Gammaproteobacteria</taxon>
        <taxon>Alteromonadales</taxon>
        <taxon>Pseudoalteromonadaceae</taxon>
        <taxon>Pseudoalteromonas</taxon>
    </lineage>
</organism>
<accession>A0A0P7E2F4</accession>
<dbReference type="EMBL" id="LJTC01000004">
    <property type="protein sequence ID" value="KPM84043.1"/>
    <property type="molecule type" value="Genomic_DNA"/>
</dbReference>
<dbReference type="PANTHER" id="PTHR36842">
    <property type="entry name" value="PROTEIN TOLB HOMOLOG"/>
    <property type="match status" value="1"/>
</dbReference>
<evidence type="ECO:0000313" key="2">
    <source>
        <dbReference type="EMBL" id="KPM84043.1"/>
    </source>
</evidence>
<dbReference type="OrthoDB" id="33879at2"/>
<dbReference type="SUPFAM" id="SSF82171">
    <property type="entry name" value="DPP6 N-terminal domain-like"/>
    <property type="match status" value="1"/>
</dbReference>
<feature type="signal peptide" evidence="1">
    <location>
        <begin position="1"/>
        <end position="18"/>
    </location>
</feature>
<dbReference type="STRING" id="570156.AOG27_06995"/>
<protein>
    <recommendedName>
        <fullName evidence="4">WD40-like Beta Propeller Repeat</fullName>
    </recommendedName>
</protein>
<comment type="caution">
    <text evidence="2">The sequence shown here is derived from an EMBL/GenBank/DDBJ whole genome shotgun (WGS) entry which is preliminary data.</text>
</comment>
<sequence>MKKALLTAALLAASHASSQETWQTIHTEHFNVHFSTENQQWARSAATELEIVRDKVLKQQNRALDEVVDVLVFDPFNASNGFALPVTNKPLMALFTTPPQSDTVISNTDGWQQLLILHEYIHLVHLAQPTRSDVRQVIRNSWDIYDLVDGEMPRWAAEGYATLLESKMTGRGRLYDNLSEAILVEFAQQGALPQYNQLSSTEGGYLAGSMAYLMGSRFLAWLEENYSAQTLDAVWTRMQAVKARDFDEAFSGVFGDSPERLYRRFIAEYTYKAMAKEVSEQTLTSKLWLELDLYASNPVLSLDNSKLAIVERNKDDETRLVIYSTDDNQQAADDFAKQQQALLDDDPVDIADKAPNVFKRKQKHVLQQINRQGIKNPQWLDENTLFFTATTTVAKGSIQGISDLYRYDIDTGKVSPLTHHAGLRRFSISDNGQTVYAEQTQHGFSELVRLDLNTGVSTPLFEKSLETVYDYPLLSPNKAQLAYLKATLNANWKLYIQDLSSQKSLTVPMPEGYQYVSQPNWQADGKGLYFVAGKKKALDLYHYDLQSNSLRQLTQGQEAVAHPMAMNNGELLYLSITAEGPNIKHFAEQPQGLEVVEFAKSAAPPRGQVTSEVLPEAKIYPQSPTEPADYDIWQQKPTFSLASQYYSASSSLLTLGVKSNDFLKQLDLQAGYSADLHDKALEGVFAAAKYSAFDLKFKALLFDYDLESEKQYHSQMPVNLSNTGAHLAMSYPLQFQQLSITPSLSYNYSDFSNGDDQWLTLGLEQKWQYDRQQYGFSQSVSAQWLSGDADSNNWQGYNFATVLSGYAYDIPVYVNFAQKYRDDSSLALGGYESNLINNDTQSGFVVAPELPFISQLGNRYKGYGGGISYKDSLPWLYYRQHQVDNRVYAQSYGLKWQGDFSFGMGPAGLNDVNLDFGVARVEGDDFENDLRAWLSFYYSL</sequence>
<reference evidence="2 3" key="1">
    <citation type="submission" date="2015-09" db="EMBL/GenBank/DDBJ databases">
        <title>Draft Genome Sequence of Pseudoalteromonas lipolytica UCD-48B.</title>
        <authorList>
            <person name="Krusor M."/>
            <person name="Coil D.A."/>
            <person name="Lang J.M."/>
            <person name="Eisen J.A."/>
            <person name="Alexiev A."/>
        </authorList>
    </citation>
    <scope>NUCLEOTIDE SEQUENCE [LARGE SCALE GENOMIC DNA]</scope>
    <source>
        <strain evidence="2 3">UCD-48B</strain>
    </source>
</reference>
<dbReference type="AlphaFoldDB" id="A0A0P7E2F4"/>
<evidence type="ECO:0008006" key="4">
    <source>
        <dbReference type="Google" id="ProtNLM"/>
    </source>
</evidence>
<evidence type="ECO:0000256" key="1">
    <source>
        <dbReference type="SAM" id="SignalP"/>
    </source>
</evidence>
<gene>
    <name evidence="2" type="ORF">AOG27_06995</name>
</gene>
<name>A0A0P7E2F4_9GAMM</name>
<dbReference type="PANTHER" id="PTHR36842:SF1">
    <property type="entry name" value="PROTEIN TOLB"/>
    <property type="match status" value="1"/>
</dbReference>
<dbReference type="InterPro" id="IPR011042">
    <property type="entry name" value="6-blade_b-propeller_TolB-like"/>
</dbReference>
<evidence type="ECO:0000313" key="3">
    <source>
        <dbReference type="Proteomes" id="UP000050378"/>
    </source>
</evidence>